<dbReference type="InterPro" id="IPR039424">
    <property type="entry name" value="SBP_5"/>
</dbReference>
<comment type="caution">
    <text evidence="2">The sequence shown here is derived from an EMBL/GenBank/DDBJ whole genome shotgun (WGS) entry which is preliminary data.</text>
</comment>
<dbReference type="GO" id="GO:1904680">
    <property type="term" value="F:peptide transmembrane transporter activity"/>
    <property type="evidence" value="ECO:0007669"/>
    <property type="project" value="TreeGrafter"/>
</dbReference>
<dbReference type="Gene3D" id="3.10.105.10">
    <property type="entry name" value="Dipeptide-binding Protein, Domain 3"/>
    <property type="match status" value="1"/>
</dbReference>
<dbReference type="InterPro" id="IPR000914">
    <property type="entry name" value="SBP_5_dom"/>
</dbReference>
<dbReference type="EMBL" id="SJOI01000001">
    <property type="protein sequence ID" value="TCL06253.1"/>
    <property type="molecule type" value="Genomic_DNA"/>
</dbReference>
<dbReference type="Gene3D" id="3.40.190.10">
    <property type="entry name" value="Periplasmic binding protein-like II"/>
    <property type="match status" value="1"/>
</dbReference>
<dbReference type="PANTHER" id="PTHR30290:SF81">
    <property type="entry name" value="OLIGOPEPTIDE-BINDING PROTEIN OPPA"/>
    <property type="match status" value="1"/>
</dbReference>
<dbReference type="PANTHER" id="PTHR30290">
    <property type="entry name" value="PERIPLASMIC BINDING COMPONENT OF ABC TRANSPORTER"/>
    <property type="match status" value="1"/>
</dbReference>
<evidence type="ECO:0000313" key="2">
    <source>
        <dbReference type="EMBL" id="TCL06253.1"/>
    </source>
</evidence>
<dbReference type="Gene3D" id="3.90.76.10">
    <property type="entry name" value="Dipeptide-binding Protein, Domain 1"/>
    <property type="match status" value="1"/>
</dbReference>
<feature type="domain" description="Solute-binding protein family 5" evidence="1">
    <location>
        <begin position="96"/>
        <end position="469"/>
    </location>
</feature>
<dbReference type="InterPro" id="IPR030678">
    <property type="entry name" value="Peptide/Ni-bd"/>
</dbReference>
<dbReference type="Proteomes" id="UP000294555">
    <property type="component" value="Unassembled WGS sequence"/>
</dbReference>
<dbReference type="Pfam" id="PF00496">
    <property type="entry name" value="SBP_bac_5"/>
    <property type="match status" value="1"/>
</dbReference>
<dbReference type="PIRSF" id="PIRSF002741">
    <property type="entry name" value="MppA"/>
    <property type="match status" value="1"/>
</dbReference>
<dbReference type="GO" id="GO:0030288">
    <property type="term" value="C:outer membrane-bounded periplasmic space"/>
    <property type="evidence" value="ECO:0007669"/>
    <property type="project" value="UniProtKB-ARBA"/>
</dbReference>
<evidence type="ECO:0000313" key="3">
    <source>
        <dbReference type="Proteomes" id="UP000294555"/>
    </source>
</evidence>
<sequence length="559" mass="62175">MISLRRKAMGNVIFASFFPLLLTMLPVRADTLNKGITPASDPAAVPAAAQLRKDTLVAGISEPQGIFNPYFFTNGWDENVTEVIFARLIGWDSQGKLVPELAQSWQVSNDNKTYTIKLRPGLVYSDGSPLTAQDIAFTLTLLYDPSYDGEYDISLAHIAGGNEYKAGTAHSISGIKVIDPLTISITTTEPGATTLQTIGGPVLSKAYYGKHYQQGNLDELRALHGKPLGNGPYIYEKYIPGQEIRFHANPLYFAGKPAMARFIYRVTNAATNFQLFQTGETDYDGFTSRPDDIEQLKQLGFANIYLFGSSDYSMVAFNHKRDYLHDKKVRQALIYGLNREQLVEVVYPGYGQVANEPIAPISWAYDPQRNNDYRFNLQKANQLLDDAGWKRGSDGIRTKDGKRLELTLLTTQNITTDALVPIAKEDYRQLGIVLKPEILDFNALLARQKAGNFDLVSYRTSTLNDPHDGVQEFQTLQSRIGYSDPEVDKLIAQGNATLDPQARKPIYQKLYQVLAEDPPVIFLAYRDVLSASSARVSGFNPDIYNGLVGNLPKISLTKQ</sequence>
<evidence type="ECO:0000259" key="1">
    <source>
        <dbReference type="Pfam" id="PF00496"/>
    </source>
</evidence>
<dbReference type="OrthoDB" id="9801912at2"/>
<keyword evidence="3" id="KW-1185">Reference proteome</keyword>
<organism evidence="2 3">
    <name type="scientific">Sodalis ligni</name>
    <dbReference type="NCBI Taxonomy" id="2697027"/>
    <lineage>
        <taxon>Bacteria</taxon>
        <taxon>Pseudomonadati</taxon>
        <taxon>Pseudomonadota</taxon>
        <taxon>Gammaproteobacteria</taxon>
        <taxon>Enterobacterales</taxon>
        <taxon>Bruguierivoracaceae</taxon>
        <taxon>Sodalis</taxon>
    </lineage>
</organism>
<reference evidence="2 3" key="1">
    <citation type="submission" date="2019-02" db="EMBL/GenBank/DDBJ databases">
        <title>Investigation of anaerobic lignin degradation for improved lignocellulosic biofuels.</title>
        <authorList>
            <person name="Deangelis K."/>
        </authorList>
    </citation>
    <scope>NUCLEOTIDE SEQUENCE [LARGE SCALE GENOMIC DNA]</scope>
    <source>
        <strain evidence="2 3">159R</strain>
    </source>
</reference>
<accession>A0A4R1NFK4</accession>
<proteinExistence type="predicted"/>
<dbReference type="AlphaFoldDB" id="A0A4R1NFK4"/>
<dbReference type="SUPFAM" id="SSF53850">
    <property type="entry name" value="Periplasmic binding protein-like II"/>
    <property type="match status" value="1"/>
</dbReference>
<dbReference type="GO" id="GO:0043190">
    <property type="term" value="C:ATP-binding cassette (ABC) transporter complex"/>
    <property type="evidence" value="ECO:0007669"/>
    <property type="project" value="InterPro"/>
</dbReference>
<dbReference type="CDD" id="cd00995">
    <property type="entry name" value="PBP2_NikA_DppA_OppA_like"/>
    <property type="match status" value="1"/>
</dbReference>
<name>A0A4R1NFK4_9GAMM</name>
<dbReference type="GO" id="GO:0015833">
    <property type="term" value="P:peptide transport"/>
    <property type="evidence" value="ECO:0007669"/>
    <property type="project" value="TreeGrafter"/>
</dbReference>
<protein>
    <submittedName>
        <fullName evidence="2">Peptide/nickel transport system substrate-binding protein</fullName>
    </submittedName>
</protein>
<gene>
    <name evidence="2" type="ORF">EZJ58_4489</name>
</gene>